<keyword evidence="4" id="KW-1017">Isopeptide bond</keyword>
<comment type="subcellular location">
    <subcellularLocation>
        <location evidence="2">Cytoplasm</location>
    </subcellularLocation>
    <subcellularLocation>
        <location evidence="1">Nucleus</location>
    </subcellularLocation>
</comment>
<keyword evidence="9" id="KW-0539">Nucleus</keyword>
<keyword evidence="5" id="KW-0597">Phosphoprotein</keyword>
<evidence type="ECO:0000256" key="10">
    <source>
        <dbReference type="SAM" id="MobiDB-lite"/>
    </source>
</evidence>
<keyword evidence="6" id="KW-0832">Ubl conjugation</keyword>
<keyword evidence="12" id="KW-0131">Cell cycle</keyword>
<keyword evidence="12" id="KW-0132">Cell division</keyword>
<evidence type="ECO:0000256" key="2">
    <source>
        <dbReference type="ARBA" id="ARBA00004496"/>
    </source>
</evidence>
<evidence type="ECO:0000259" key="11">
    <source>
        <dbReference type="Pfam" id="PF10497"/>
    </source>
</evidence>
<dbReference type="Proteomes" id="UP000685013">
    <property type="component" value="Chromosome 2"/>
</dbReference>
<evidence type="ECO:0000256" key="5">
    <source>
        <dbReference type="ARBA" id="ARBA00022553"/>
    </source>
</evidence>
<organism evidence="12 13">
    <name type="scientific">Cucurbita argyrosperma subsp. sororia</name>
    <dbReference type="NCBI Taxonomy" id="37648"/>
    <lineage>
        <taxon>Eukaryota</taxon>
        <taxon>Viridiplantae</taxon>
        <taxon>Streptophyta</taxon>
        <taxon>Embryophyta</taxon>
        <taxon>Tracheophyta</taxon>
        <taxon>Spermatophyta</taxon>
        <taxon>Magnoliopsida</taxon>
        <taxon>eudicotyledons</taxon>
        <taxon>Gunneridae</taxon>
        <taxon>Pentapetalae</taxon>
        <taxon>rosids</taxon>
        <taxon>fabids</taxon>
        <taxon>Cucurbitales</taxon>
        <taxon>Cucurbitaceae</taxon>
        <taxon>Cucurbiteae</taxon>
        <taxon>Cucurbita</taxon>
    </lineage>
</organism>
<evidence type="ECO:0000313" key="12">
    <source>
        <dbReference type="EMBL" id="KAG6605114.1"/>
    </source>
</evidence>
<evidence type="ECO:0000256" key="6">
    <source>
        <dbReference type="ARBA" id="ARBA00022843"/>
    </source>
</evidence>
<gene>
    <name evidence="12" type="primary">Cdca7l</name>
    <name evidence="12" type="ORF">SDJN03_02431</name>
</gene>
<keyword evidence="3" id="KW-0963">Cytoplasm</keyword>
<dbReference type="PANTHER" id="PTHR31169">
    <property type="entry name" value="OS05G0300700 PROTEIN"/>
    <property type="match status" value="1"/>
</dbReference>
<reference evidence="12 13" key="1">
    <citation type="journal article" date="2021" name="Hortic Res">
        <title>The domestication of Cucurbita argyrosperma as revealed by the genome of its wild relative.</title>
        <authorList>
            <person name="Barrera-Redondo J."/>
            <person name="Sanchez-de la Vega G."/>
            <person name="Aguirre-Liguori J.A."/>
            <person name="Castellanos-Morales G."/>
            <person name="Gutierrez-Guerrero Y.T."/>
            <person name="Aguirre-Dugua X."/>
            <person name="Aguirre-Planter E."/>
            <person name="Tenaillon M.I."/>
            <person name="Lira-Saade R."/>
            <person name="Eguiarte L.E."/>
        </authorList>
    </citation>
    <scope>NUCLEOTIDE SEQUENCE [LARGE SCALE GENOMIC DNA]</scope>
    <source>
        <strain evidence="12">JBR-2021</strain>
    </source>
</reference>
<evidence type="ECO:0000256" key="8">
    <source>
        <dbReference type="ARBA" id="ARBA00023163"/>
    </source>
</evidence>
<dbReference type="GO" id="GO:0005737">
    <property type="term" value="C:cytoplasm"/>
    <property type="evidence" value="ECO:0007669"/>
    <property type="project" value="UniProtKB-SubCell"/>
</dbReference>
<name>A0AAV6P045_9ROSI</name>
<dbReference type="GO" id="GO:0051301">
    <property type="term" value="P:cell division"/>
    <property type="evidence" value="ECO:0007669"/>
    <property type="project" value="UniProtKB-KW"/>
</dbReference>
<feature type="region of interest" description="Disordered" evidence="10">
    <location>
        <begin position="1"/>
        <end position="38"/>
    </location>
</feature>
<dbReference type="Pfam" id="PF10497">
    <property type="entry name" value="zf-4CXXC_R1"/>
    <property type="match status" value="1"/>
</dbReference>
<dbReference type="GO" id="GO:0006355">
    <property type="term" value="P:regulation of DNA-templated transcription"/>
    <property type="evidence" value="ECO:0007669"/>
    <property type="project" value="InterPro"/>
</dbReference>
<evidence type="ECO:0000313" key="13">
    <source>
        <dbReference type="Proteomes" id="UP000685013"/>
    </source>
</evidence>
<keyword evidence="8" id="KW-0804">Transcription</keyword>
<dbReference type="PANTHER" id="PTHR31169:SF33">
    <property type="entry name" value="CELL DIVISION CYCLE-ASSOCIATED 7-LIKE PROTEIN"/>
    <property type="match status" value="1"/>
</dbReference>
<dbReference type="EMBL" id="JAGKQH010000002">
    <property type="protein sequence ID" value="KAG6605114.1"/>
    <property type="molecule type" value="Genomic_DNA"/>
</dbReference>
<dbReference type="GO" id="GO:0005634">
    <property type="term" value="C:nucleus"/>
    <property type="evidence" value="ECO:0007669"/>
    <property type="project" value="UniProtKB-SubCell"/>
</dbReference>
<comment type="caution">
    <text evidence="12">The sequence shown here is derived from an EMBL/GenBank/DDBJ whole genome shotgun (WGS) entry which is preliminary data.</text>
</comment>
<feature type="domain" description="Zinc-finger" evidence="11">
    <location>
        <begin position="161"/>
        <end position="257"/>
    </location>
</feature>
<dbReference type="InterPro" id="IPR018866">
    <property type="entry name" value="Znf-4CXXC_R1"/>
</dbReference>
<keyword evidence="7" id="KW-0805">Transcription regulation</keyword>
<keyword evidence="13" id="KW-1185">Reference proteome</keyword>
<proteinExistence type="predicted"/>
<sequence length="318" mass="35135">MVSRRKSRGGGGAAAGNETVDEGSAAEVTAPGYEQLRDQRVKENLKRMQKLGIVELSLKLKSTAAASKRLRKNSSEKEPPNGSPADEPPRRSSRLKTLTPVSYVELRPKTKSGSSKSNEIHIKEGSQPEVYTEEDAKLLGDCESSWTVGVDGYDQDGKRMYDPINGESCHQCRQKTLGHHTHCSKCKSGQGQFCGDCLYTRYGENVMEVSTNPNWNCPVCRGICNCSLCRQLKGWMPTGAIYRKARNLGFKSVAHYLIQTRSAPLNQKGVGSVDSSQALANQPLERDDSLSSVNIHGFEGHDLDENSIFDQDHSILWW</sequence>
<accession>A0AAV6P045</accession>
<protein>
    <submittedName>
        <fullName evidence="12">Cell division cycle-associated 7-like protein</fullName>
    </submittedName>
</protein>
<feature type="region of interest" description="Disordered" evidence="10">
    <location>
        <begin position="65"/>
        <end position="130"/>
    </location>
</feature>
<dbReference type="InterPro" id="IPR040221">
    <property type="entry name" value="CDCA7/CDA7L"/>
</dbReference>
<evidence type="ECO:0000256" key="7">
    <source>
        <dbReference type="ARBA" id="ARBA00023015"/>
    </source>
</evidence>
<evidence type="ECO:0000256" key="3">
    <source>
        <dbReference type="ARBA" id="ARBA00022490"/>
    </source>
</evidence>
<evidence type="ECO:0000256" key="9">
    <source>
        <dbReference type="ARBA" id="ARBA00023242"/>
    </source>
</evidence>
<evidence type="ECO:0000256" key="1">
    <source>
        <dbReference type="ARBA" id="ARBA00004123"/>
    </source>
</evidence>
<dbReference type="AlphaFoldDB" id="A0AAV6P045"/>
<feature type="non-terminal residue" evidence="12">
    <location>
        <position position="1"/>
    </location>
</feature>
<evidence type="ECO:0000256" key="4">
    <source>
        <dbReference type="ARBA" id="ARBA00022499"/>
    </source>
</evidence>